<comment type="similarity">
    <text evidence="1">Belongs to the ROK (NagC/XylR) family.</text>
</comment>
<dbReference type="AlphaFoldDB" id="A0A371AR56"/>
<dbReference type="Pfam" id="PF00480">
    <property type="entry name" value="ROK"/>
    <property type="match status" value="1"/>
</dbReference>
<dbReference type="InterPro" id="IPR049874">
    <property type="entry name" value="ROK_cs"/>
</dbReference>
<evidence type="ECO:0000313" key="10">
    <source>
        <dbReference type="Proteomes" id="UP000255036"/>
    </source>
</evidence>
<keyword evidence="7" id="KW-0067">ATP-binding</keyword>
<evidence type="ECO:0000256" key="5">
    <source>
        <dbReference type="ARBA" id="ARBA00022741"/>
    </source>
</evidence>
<protein>
    <recommendedName>
        <fullName evidence="3">Glucokinase</fullName>
        <ecNumber evidence="2">2.7.1.2</ecNumber>
    </recommendedName>
    <alternativeName>
        <fullName evidence="8">Glucose kinase</fullName>
    </alternativeName>
</protein>
<evidence type="ECO:0000256" key="6">
    <source>
        <dbReference type="ARBA" id="ARBA00022777"/>
    </source>
</evidence>
<evidence type="ECO:0000256" key="8">
    <source>
        <dbReference type="ARBA" id="ARBA00032386"/>
    </source>
</evidence>
<dbReference type="PROSITE" id="PS01125">
    <property type="entry name" value="ROK"/>
    <property type="match status" value="1"/>
</dbReference>
<dbReference type="EMBL" id="QRCT01000050">
    <property type="protein sequence ID" value="RDU22067.1"/>
    <property type="molecule type" value="Genomic_DNA"/>
</dbReference>
<accession>A0A371AR56</accession>
<organism evidence="9 10">
    <name type="scientific">Anaerosacchariphilus polymeriproducens</name>
    <dbReference type="NCBI Taxonomy" id="1812858"/>
    <lineage>
        <taxon>Bacteria</taxon>
        <taxon>Bacillati</taxon>
        <taxon>Bacillota</taxon>
        <taxon>Clostridia</taxon>
        <taxon>Lachnospirales</taxon>
        <taxon>Lachnospiraceae</taxon>
        <taxon>Anaerosacchariphilus</taxon>
    </lineage>
</organism>
<evidence type="ECO:0000256" key="7">
    <source>
        <dbReference type="ARBA" id="ARBA00022840"/>
    </source>
</evidence>
<dbReference type="RefSeq" id="WP_115483230.1">
    <property type="nucleotide sequence ID" value="NZ_QRCT01000050.1"/>
</dbReference>
<sequence>MRQFCFGVDVGGTTVKLGLFQPDGTLVEKWEIPTVTQNSGEQILPDIAASIQEKMDHHEIQKEQVLGIGLGVPGPVASDGIIYGAVNLGWGIFNIHKELSDLTGLKVKAGNDATIAALGEMWQGAGRGYKNVILATLGTGVGGGIIIDGQILSGFKGAAGEIGHMHVQDNEEEACSCGNFGCLEQYASATGIVRMANKILRTSDQNSVLRTDEEGISAKLVFDAVKKGDALAIEVAEIFGKYLGTAMANVANIADPEIILFGGGVSKAGEIILQYINKYYVLYAFQEAKNIPLAIATLGNDAGIYGGAKLIIN</sequence>
<proteinExistence type="inferred from homology"/>
<keyword evidence="10" id="KW-1185">Reference proteome</keyword>
<dbReference type="OrthoDB" id="9810372at2"/>
<dbReference type="InterPro" id="IPR000600">
    <property type="entry name" value="ROK"/>
</dbReference>
<dbReference type="SUPFAM" id="SSF53067">
    <property type="entry name" value="Actin-like ATPase domain"/>
    <property type="match status" value="1"/>
</dbReference>
<dbReference type="NCBIfam" id="TIGR00744">
    <property type="entry name" value="ROK_glcA_fam"/>
    <property type="match status" value="1"/>
</dbReference>
<dbReference type="PANTHER" id="PTHR18964:SF149">
    <property type="entry name" value="BIFUNCTIONAL UDP-N-ACETYLGLUCOSAMINE 2-EPIMERASE_N-ACETYLMANNOSAMINE KINASE"/>
    <property type="match status" value="1"/>
</dbReference>
<evidence type="ECO:0000313" key="9">
    <source>
        <dbReference type="EMBL" id="RDU22067.1"/>
    </source>
</evidence>
<evidence type="ECO:0000256" key="3">
    <source>
        <dbReference type="ARBA" id="ARBA00014701"/>
    </source>
</evidence>
<dbReference type="EC" id="2.7.1.2" evidence="2"/>
<keyword evidence="6" id="KW-0418">Kinase</keyword>
<gene>
    <name evidence="9" type="ORF">DWV06_16170</name>
</gene>
<dbReference type="GO" id="GO:0004340">
    <property type="term" value="F:glucokinase activity"/>
    <property type="evidence" value="ECO:0007669"/>
    <property type="project" value="UniProtKB-EC"/>
</dbReference>
<evidence type="ECO:0000256" key="1">
    <source>
        <dbReference type="ARBA" id="ARBA00006479"/>
    </source>
</evidence>
<dbReference type="InterPro" id="IPR043129">
    <property type="entry name" value="ATPase_NBD"/>
</dbReference>
<evidence type="ECO:0000256" key="4">
    <source>
        <dbReference type="ARBA" id="ARBA00022679"/>
    </source>
</evidence>
<evidence type="ECO:0000256" key="2">
    <source>
        <dbReference type="ARBA" id="ARBA00012323"/>
    </source>
</evidence>
<comment type="caution">
    <text evidence="9">The sequence shown here is derived from an EMBL/GenBank/DDBJ whole genome shotgun (WGS) entry which is preliminary data.</text>
</comment>
<dbReference type="GO" id="GO:0006096">
    <property type="term" value="P:glycolytic process"/>
    <property type="evidence" value="ECO:0007669"/>
    <property type="project" value="InterPro"/>
</dbReference>
<dbReference type="InterPro" id="IPR004654">
    <property type="entry name" value="ROK_glcA"/>
</dbReference>
<dbReference type="GO" id="GO:0005524">
    <property type="term" value="F:ATP binding"/>
    <property type="evidence" value="ECO:0007669"/>
    <property type="project" value="UniProtKB-KW"/>
</dbReference>
<name>A0A371AR56_9FIRM</name>
<dbReference type="PANTHER" id="PTHR18964">
    <property type="entry name" value="ROK (REPRESSOR, ORF, KINASE) FAMILY"/>
    <property type="match status" value="1"/>
</dbReference>
<dbReference type="Gene3D" id="3.30.420.40">
    <property type="match status" value="2"/>
</dbReference>
<keyword evidence="5" id="KW-0547">Nucleotide-binding</keyword>
<keyword evidence="4" id="KW-0808">Transferase</keyword>
<reference evidence="9 10" key="1">
    <citation type="submission" date="2018-07" db="EMBL/GenBank/DDBJ databases">
        <title>Anaerosacharophilus polymeroproducens gen. nov. sp. nov., an anaerobic bacterium isolated from salt field.</title>
        <authorList>
            <person name="Kim W."/>
            <person name="Yang S.-H."/>
            <person name="Oh J."/>
            <person name="Lee J.-H."/>
            <person name="Kwon K.K."/>
        </authorList>
    </citation>
    <scope>NUCLEOTIDE SEQUENCE [LARGE SCALE GENOMIC DNA]</scope>
    <source>
        <strain evidence="9 10">MCWD5</strain>
    </source>
</reference>
<dbReference type="Proteomes" id="UP000255036">
    <property type="component" value="Unassembled WGS sequence"/>
</dbReference>
<dbReference type="GO" id="GO:0005737">
    <property type="term" value="C:cytoplasm"/>
    <property type="evidence" value="ECO:0007669"/>
    <property type="project" value="InterPro"/>
</dbReference>